<feature type="compositionally biased region" description="Basic and acidic residues" evidence="1">
    <location>
        <begin position="103"/>
        <end position="118"/>
    </location>
</feature>
<organism evidence="2">
    <name type="scientific">Chrysotila carterae</name>
    <name type="common">Marine alga</name>
    <name type="synonym">Syracosphaera carterae</name>
    <dbReference type="NCBI Taxonomy" id="13221"/>
    <lineage>
        <taxon>Eukaryota</taxon>
        <taxon>Haptista</taxon>
        <taxon>Haptophyta</taxon>
        <taxon>Prymnesiophyceae</taxon>
        <taxon>Isochrysidales</taxon>
        <taxon>Isochrysidaceae</taxon>
        <taxon>Chrysotila</taxon>
    </lineage>
</organism>
<proteinExistence type="predicted"/>
<name>A0A7S4FDD6_CHRCT</name>
<dbReference type="GO" id="GO:0004864">
    <property type="term" value="F:protein phosphatase inhibitor activity"/>
    <property type="evidence" value="ECO:0007669"/>
    <property type="project" value="InterPro"/>
</dbReference>
<protein>
    <recommendedName>
        <fullName evidence="3">Protein phosphatase inhibitor 2</fullName>
    </recommendedName>
</protein>
<dbReference type="GO" id="GO:0009966">
    <property type="term" value="P:regulation of signal transduction"/>
    <property type="evidence" value="ECO:0007669"/>
    <property type="project" value="InterPro"/>
</dbReference>
<evidence type="ECO:0000313" key="2">
    <source>
        <dbReference type="EMBL" id="CAE0788072.1"/>
    </source>
</evidence>
<dbReference type="InterPro" id="IPR007062">
    <property type="entry name" value="PPI-2"/>
</dbReference>
<dbReference type="PANTHER" id="PTHR12398">
    <property type="entry name" value="PROTEIN PHOSPHATASE INHIBITOR"/>
    <property type="match status" value="1"/>
</dbReference>
<feature type="region of interest" description="Disordered" evidence="1">
    <location>
        <begin position="48"/>
        <end position="118"/>
    </location>
</feature>
<accession>A0A7S4FDD6</accession>
<dbReference type="PANTHER" id="PTHR12398:SF20">
    <property type="entry name" value="PROTEIN PHOSPHATASE 1 REGULATORY INHIBITOR SUBUNIT 2"/>
    <property type="match status" value="1"/>
</dbReference>
<sequence length="173" mass="18737">MAPSGRSSGRVSSAARERVSWDEANLHANHKDAIEACRQKIDEPKTPFHYATVAEKSQDGDGASGTDYHEHQLQAGMHDLSKLSASALERREAPMFSSDAESGDEHGDGKRRQFDEHRKAHYKTGGLAALRAQAAALGEDEDDDDVEAVAAKNAQLNKEVLTDAAEARKPNGM</sequence>
<gene>
    <name evidence="2" type="ORF">PCAR00345_LOCUS40780</name>
</gene>
<reference evidence="2" key="1">
    <citation type="submission" date="2021-01" db="EMBL/GenBank/DDBJ databases">
        <authorList>
            <person name="Corre E."/>
            <person name="Pelletier E."/>
            <person name="Niang G."/>
            <person name="Scheremetjew M."/>
            <person name="Finn R."/>
            <person name="Kale V."/>
            <person name="Holt S."/>
            <person name="Cochrane G."/>
            <person name="Meng A."/>
            <person name="Brown T."/>
            <person name="Cohen L."/>
        </authorList>
    </citation>
    <scope>NUCLEOTIDE SEQUENCE</scope>
    <source>
        <strain evidence="2">CCMP645</strain>
    </source>
</reference>
<evidence type="ECO:0008006" key="3">
    <source>
        <dbReference type="Google" id="ProtNLM"/>
    </source>
</evidence>
<evidence type="ECO:0000256" key="1">
    <source>
        <dbReference type="SAM" id="MobiDB-lite"/>
    </source>
</evidence>
<dbReference type="Pfam" id="PF04979">
    <property type="entry name" value="IPP-2"/>
    <property type="match status" value="1"/>
</dbReference>
<dbReference type="EMBL" id="HBIZ01066522">
    <property type="protein sequence ID" value="CAE0788072.1"/>
    <property type="molecule type" value="Transcribed_RNA"/>
</dbReference>
<dbReference type="AlphaFoldDB" id="A0A7S4FDD6"/>